<feature type="compositionally biased region" description="Basic and acidic residues" evidence="1">
    <location>
        <begin position="32"/>
        <end position="44"/>
    </location>
</feature>
<evidence type="ECO:0000313" key="2">
    <source>
        <dbReference type="EMBL" id="MFD1563187.1"/>
    </source>
</evidence>
<dbReference type="RefSeq" id="WP_390285521.1">
    <property type="nucleotide sequence ID" value="NZ_JBHUDI010000004.1"/>
</dbReference>
<evidence type="ECO:0000256" key="1">
    <source>
        <dbReference type="SAM" id="MobiDB-lite"/>
    </source>
</evidence>
<sequence length="74" mass="8618">MKEVNRSILRLIASIASPAMIDDLELEPFVESDRGRDTYRESRTESPPSDGVDFEELRSVLRDVERNSLWSRFM</sequence>
<reference evidence="2 3" key="1">
    <citation type="journal article" date="2019" name="Int. J. Syst. Evol. Microbiol.">
        <title>The Global Catalogue of Microorganisms (GCM) 10K type strain sequencing project: providing services to taxonomists for standard genome sequencing and annotation.</title>
        <authorList>
            <consortium name="The Broad Institute Genomics Platform"/>
            <consortium name="The Broad Institute Genome Sequencing Center for Infectious Disease"/>
            <person name="Wu L."/>
            <person name="Ma J."/>
        </authorList>
    </citation>
    <scope>NUCLEOTIDE SEQUENCE [LARGE SCALE GENOMIC DNA]</scope>
    <source>
        <strain evidence="2 3">CGMCC 1.12230</strain>
    </source>
</reference>
<proteinExistence type="predicted"/>
<evidence type="ECO:0000313" key="3">
    <source>
        <dbReference type="Proteomes" id="UP001597076"/>
    </source>
</evidence>
<feature type="region of interest" description="Disordered" evidence="1">
    <location>
        <begin position="32"/>
        <end position="52"/>
    </location>
</feature>
<accession>A0ABD6BE16</accession>
<dbReference type="EMBL" id="JBHUDI010000004">
    <property type="protein sequence ID" value="MFD1563187.1"/>
    <property type="molecule type" value="Genomic_DNA"/>
</dbReference>
<protein>
    <submittedName>
        <fullName evidence="2">Uncharacterized protein</fullName>
    </submittedName>
</protein>
<name>A0ABD6BE16_9EURY</name>
<dbReference type="AlphaFoldDB" id="A0ABD6BE16"/>
<gene>
    <name evidence="2" type="ORF">ACFR99_06475</name>
</gene>
<organism evidence="2 3">
    <name type="scientific">Haloarchaeobius amylolyticus</name>
    <dbReference type="NCBI Taxonomy" id="1198296"/>
    <lineage>
        <taxon>Archaea</taxon>
        <taxon>Methanobacteriati</taxon>
        <taxon>Methanobacteriota</taxon>
        <taxon>Stenosarchaea group</taxon>
        <taxon>Halobacteria</taxon>
        <taxon>Halobacteriales</taxon>
        <taxon>Halorubellaceae</taxon>
        <taxon>Haloarchaeobius</taxon>
    </lineage>
</organism>
<keyword evidence="3" id="KW-1185">Reference proteome</keyword>
<dbReference type="Proteomes" id="UP001597076">
    <property type="component" value="Unassembled WGS sequence"/>
</dbReference>
<comment type="caution">
    <text evidence="2">The sequence shown here is derived from an EMBL/GenBank/DDBJ whole genome shotgun (WGS) entry which is preliminary data.</text>
</comment>